<keyword evidence="2 4" id="KW-0378">Hydrolase</keyword>
<dbReference type="PROSITE" id="PS51462">
    <property type="entry name" value="NUDIX"/>
    <property type="match status" value="1"/>
</dbReference>
<dbReference type="KEGG" id="baqk:QN215_05275"/>
<sequence length="235" mass="26551">MPQKESETESLHTSSHSVFHAQPPASFLASLQEDSDGIDMSSQPHITSRIVQYAGIIFDVDELRVALPRMDGGREFITRQIVKHAPSVVMIVHDSKNDTYLVEREYRVGCNGFVFGLPAGLMDKDESIDAAALRELREETGIVPTQRAYMITHISDSYSSIGMCDEMSHVISIELHDWSMHDTKFDKDEHVQSAWVSWDMLKSLKIQSATCIIALQSEALKRAGIREKMNIRERD</sequence>
<comment type="cofactor">
    <cofactor evidence="1">
        <name>Mg(2+)</name>
        <dbReference type="ChEBI" id="CHEBI:18420"/>
    </cofactor>
</comment>
<evidence type="ECO:0000313" key="4">
    <source>
        <dbReference type="EMBL" id="XDS43725.1"/>
    </source>
</evidence>
<dbReference type="GO" id="GO:0006753">
    <property type="term" value="P:nucleoside phosphate metabolic process"/>
    <property type="evidence" value="ECO:0007669"/>
    <property type="project" value="TreeGrafter"/>
</dbReference>
<protein>
    <submittedName>
        <fullName evidence="4">NUDIX hydrolase</fullName>
        <ecNumber evidence="4">3.6.-.-</ecNumber>
    </submittedName>
</protein>
<dbReference type="Gene3D" id="3.90.79.10">
    <property type="entry name" value="Nucleoside Triphosphate Pyrophosphohydrolase"/>
    <property type="match status" value="1"/>
</dbReference>
<gene>
    <name evidence="4" type="ORF">QN215_05275</name>
</gene>
<dbReference type="PROSITE" id="PS00893">
    <property type="entry name" value="NUDIX_BOX"/>
    <property type="match status" value="1"/>
</dbReference>
<dbReference type="InterPro" id="IPR015797">
    <property type="entry name" value="NUDIX_hydrolase-like_dom_sf"/>
</dbReference>
<evidence type="ECO:0000259" key="3">
    <source>
        <dbReference type="PROSITE" id="PS51462"/>
    </source>
</evidence>
<dbReference type="InterPro" id="IPR020084">
    <property type="entry name" value="NUDIX_hydrolase_CS"/>
</dbReference>
<dbReference type="CDD" id="cd03424">
    <property type="entry name" value="NUDIX_ADPRase_Nudt5_UGPPase_Nudt14"/>
    <property type="match status" value="1"/>
</dbReference>
<dbReference type="EC" id="3.6.-.-" evidence="4"/>
<reference evidence="4" key="1">
    <citation type="submission" date="2023-07" db="EMBL/GenBank/DDBJ databases">
        <title>Bifidobacterium aquikefiriaerophilum sp. nov. and Bifidobacterium eccum sp. nov., isolated from water kefir.</title>
        <authorList>
            <person name="Breselge S."/>
            <person name="Bellassi P."/>
            <person name="Barcenilla C."/>
            <person name="Alvarez-Ordonez A."/>
            <person name="Morelli L."/>
            <person name="Cotter P.D."/>
        </authorList>
    </citation>
    <scope>NUCLEOTIDE SEQUENCE</scope>
    <source>
        <strain evidence="4">WK041_4_12</strain>
    </source>
</reference>
<dbReference type="EMBL" id="CP129674">
    <property type="protein sequence ID" value="XDS43725.1"/>
    <property type="molecule type" value="Genomic_DNA"/>
</dbReference>
<name>A0AB39U4P0_9BIFI</name>
<proteinExistence type="predicted"/>
<dbReference type="AlphaFoldDB" id="A0AB39U4P0"/>
<dbReference type="SUPFAM" id="SSF55811">
    <property type="entry name" value="Nudix"/>
    <property type="match status" value="1"/>
</dbReference>
<organism evidence="4">
    <name type="scientific">Bifidobacterium aquikefiricola</name>
    <dbReference type="NCBI Taxonomy" id="3059038"/>
    <lineage>
        <taxon>Bacteria</taxon>
        <taxon>Bacillati</taxon>
        <taxon>Actinomycetota</taxon>
        <taxon>Actinomycetes</taxon>
        <taxon>Bifidobacteriales</taxon>
        <taxon>Bifidobacteriaceae</taxon>
        <taxon>Bifidobacterium</taxon>
    </lineage>
</organism>
<dbReference type="PANTHER" id="PTHR11839">
    <property type="entry name" value="UDP/ADP-SUGAR PYROPHOSPHATASE"/>
    <property type="match status" value="1"/>
</dbReference>
<dbReference type="InterPro" id="IPR000086">
    <property type="entry name" value="NUDIX_hydrolase_dom"/>
</dbReference>
<feature type="domain" description="Nudix hydrolase" evidence="3">
    <location>
        <begin position="82"/>
        <end position="219"/>
    </location>
</feature>
<evidence type="ECO:0000256" key="1">
    <source>
        <dbReference type="ARBA" id="ARBA00001946"/>
    </source>
</evidence>
<dbReference type="GO" id="GO:0016787">
    <property type="term" value="F:hydrolase activity"/>
    <property type="evidence" value="ECO:0007669"/>
    <property type="project" value="UniProtKB-KW"/>
</dbReference>
<dbReference type="GO" id="GO:0019693">
    <property type="term" value="P:ribose phosphate metabolic process"/>
    <property type="evidence" value="ECO:0007669"/>
    <property type="project" value="TreeGrafter"/>
</dbReference>
<dbReference type="RefSeq" id="WP_369343320.1">
    <property type="nucleotide sequence ID" value="NZ_CP129674.1"/>
</dbReference>
<accession>A0AB39U4P0</accession>
<dbReference type="PANTHER" id="PTHR11839:SF18">
    <property type="entry name" value="NUDIX HYDROLASE DOMAIN-CONTAINING PROTEIN"/>
    <property type="match status" value="1"/>
</dbReference>
<dbReference type="GO" id="GO:0005829">
    <property type="term" value="C:cytosol"/>
    <property type="evidence" value="ECO:0007669"/>
    <property type="project" value="TreeGrafter"/>
</dbReference>
<dbReference type="Pfam" id="PF00293">
    <property type="entry name" value="NUDIX"/>
    <property type="match status" value="1"/>
</dbReference>
<evidence type="ECO:0000256" key="2">
    <source>
        <dbReference type="ARBA" id="ARBA00022801"/>
    </source>
</evidence>